<accession>A0A914R5H3</accession>
<evidence type="ECO:0000313" key="2">
    <source>
        <dbReference type="WBParaSite" id="PDA_v2.g6687.t1"/>
    </source>
</evidence>
<proteinExistence type="predicted"/>
<reference evidence="2" key="1">
    <citation type="submission" date="2022-11" db="UniProtKB">
        <authorList>
            <consortium name="WormBaseParasite"/>
        </authorList>
    </citation>
    <scope>IDENTIFICATION</scope>
</reference>
<dbReference type="Proteomes" id="UP000887578">
    <property type="component" value="Unplaced"/>
</dbReference>
<dbReference type="WBParaSite" id="PDA_v2.g6687.t1">
    <property type="protein sequence ID" value="PDA_v2.g6687.t1"/>
    <property type="gene ID" value="PDA_v2.g6687"/>
</dbReference>
<dbReference type="SUPFAM" id="SSF56436">
    <property type="entry name" value="C-type lectin-like"/>
    <property type="match status" value="1"/>
</dbReference>
<evidence type="ECO:0000313" key="1">
    <source>
        <dbReference type="Proteomes" id="UP000887578"/>
    </source>
</evidence>
<keyword evidence="1" id="KW-1185">Reference proteome</keyword>
<dbReference type="AlphaFoldDB" id="A0A914R5H3"/>
<dbReference type="Gene3D" id="3.10.100.10">
    <property type="entry name" value="Mannose-Binding Protein A, subunit A"/>
    <property type="match status" value="1"/>
</dbReference>
<dbReference type="InterPro" id="IPR016187">
    <property type="entry name" value="CTDL_fold"/>
</dbReference>
<name>A0A914R5H3_9BILA</name>
<protein>
    <submittedName>
        <fullName evidence="2">Uncharacterized protein</fullName>
    </submittedName>
</protein>
<organism evidence="1 2">
    <name type="scientific">Panagrolaimus davidi</name>
    <dbReference type="NCBI Taxonomy" id="227884"/>
    <lineage>
        <taxon>Eukaryota</taxon>
        <taxon>Metazoa</taxon>
        <taxon>Ecdysozoa</taxon>
        <taxon>Nematoda</taxon>
        <taxon>Chromadorea</taxon>
        <taxon>Rhabditida</taxon>
        <taxon>Tylenchina</taxon>
        <taxon>Panagrolaimomorpha</taxon>
        <taxon>Panagrolaimoidea</taxon>
        <taxon>Panagrolaimidae</taxon>
        <taxon>Panagrolaimus</taxon>
    </lineage>
</organism>
<sequence length="150" mass="17564">MCLKVQKRYVDFFEAYEVCRHEKSFIAVPQNRNELEMFRDVIIPYNLTNSVIRVRYGKRIVNHGGFWGGLKSWGRITFAIDGTNSSFTVDTSPNSRENNCQAMYYKTVFNFKDDYGVFHNYTGLSDKCTSMKLPYMCQRFADQSLTKNLQ</sequence>
<dbReference type="InterPro" id="IPR016186">
    <property type="entry name" value="C-type_lectin-like/link_sf"/>
</dbReference>
<dbReference type="CDD" id="cd00037">
    <property type="entry name" value="CLECT"/>
    <property type="match status" value="1"/>
</dbReference>